<dbReference type="PANTHER" id="PTHR45527">
    <property type="entry name" value="NONRIBOSOMAL PEPTIDE SYNTHETASE"/>
    <property type="match status" value="1"/>
</dbReference>
<dbReference type="NCBIfam" id="TIGR01733">
    <property type="entry name" value="AA-adenyl-dom"/>
    <property type="match status" value="4"/>
</dbReference>
<dbReference type="PROSITE" id="PS00012">
    <property type="entry name" value="PHOSPHOPANTETHEINE"/>
    <property type="match status" value="4"/>
</dbReference>
<dbReference type="InterPro" id="IPR042099">
    <property type="entry name" value="ANL_N_sf"/>
</dbReference>
<dbReference type="InterPro" id="IPR020802">
    <property type="entry name" value="TesA-like"/>
</dbReference>
<dbReference type="InterPro" id="IPR006162">
    <property type="entry name" value="Ppantetheine_attach_site"/>
</dbReference>
<feature type="region of interest" description="Disordered" evidence="4">
    <location>
        <begin position="2654"/>
        <end position="2679"/>
    </location>
</feature>
<feature type="domain" description="Carrier" evidence="5">
    <location>
        <begin position="2055"/>
        <end position="2130"/>
    </location>
</feature>
<dbReference type="Gene3D" id="3.30.559.30">
    <property type="entry name" value="Nonribosomal peptide synthetase, condensation domain"/>
    <property type="match status" value="4"/>
</dbReference>
<feature type="region of interest" description="Disordered" evidence="4">
    <location>
        <begin position="2156"/>
        <end position="2177"/>
    </location>
</feature>
<dbReference type="PANTHER" id="PTHR45527:SF1">
    <property type="entry name" value="FATTY ACID SYNTHASE"/>
    <property type="match status" value="1"/>
</dbReference>
<accession>A0ABX7PAT8</accession>
<organism evidence="6 7">
    <name type="scientific">Pyxidicoccus parkwayensis</name>
    <dbReference type="NCBI Taxonomy" id="2813578"/>
    <lineage>
        <taxon>Bacteria</taxon>
        <taxon>Pseudomonadati</taxon>
        <taxon>Myxococcota</taxon>
        <taxon>Myxococcia</taxon>
        <taxon>Myxococcales</taxon>
        <taxon>Cystobacterineae</taxon>
        <taxon>Myxococcaceae</taxon>
        <taxon>Pyxidicoccus</taxon>
    </lineage>
</organism>
<dbReference type="Gene3D" id="1.10.1200.10">
    <property type="entry name" value="ACP-like"/>
    <property type="match status" value="3"/>
</dbReference>
<evidence type="ECO:0000313" key="7">
    <source>
        <dbReference type="Proteomes" id="UP000662747"/>
    </source>
</evidence>
<dbReference type="Gene3D" id="3.30.300.30">
    <property type="match status" value="4"/>
</dbReference>
<dbReference type="InterPro" id="IPR020845">
    <property type="entry name" value="AMP-binding_CS"/>
</dbReference>
<dbReference type="InterPro" id="IPR023213">
    <property type="entry name" value="CAT-like_dom_sf"/>
</dbReference>
<protein>
    <submittedName>
        <fullName evidence="6">Non-ribosomal peptide synthase/polyketide synthase</fullName>
    </submittedName>
</protein>
<feature type="domain" description="Carrier" evidence="5">
    <location>
        <begin position="1006"/>
        <end position="1081"/>
    </location>
</feature>
<dbReference type="Pfam" id="PF00975">
    <property type="entry name" value="Thioesterase"/>
    <property type="match status" value="1"/>
</dbReference>
<keyword evidence="2" id="KW-0596">Phosphopantetheine</keyword>
<dbReference type="Pfam" id="PF00668">
    <property type="entry name" value="Condensation"/>
    <property type="match status" value="4"/>
</dbReference>
<dbReference type="NCBIfam" id="NF004282">
    <property type="entry name" value="PRK05691.1"/>
    <property type="match status" value="5"/>
</dbReference>
<dbReference type="InterPro" id="IPR001031">
    <property type="entry name" value="Thioesterase"/>
</dbReference>
<dbReference type="Gene3D" id="3.40.50.1820">
    <property type="entry name" value="alpha/beta hydrolase"/>
    <property type="match status" value="2"/>
</dbReference>
<dbReference type="InterPro" id="IPR036736">
    <property type="entry name" value="ACP-like_sf"/>
</dbReference>
<dbReference type="RefSeq" id="WP_206729138.1">
    <property type="nucleotide sequence ID" value="NZ_CP071090.1"/>
</dbReference>
<dbReference type="SMART" id="SM00823">
    <property type="entry name" value="PKS_PP"/>
    <property type="match status" value="4"/>
</dbReference>
<feature type="domain" description="Carrier" evidence="5">
    <location>
        <begin position="2735"/>
        <end position="2810"/>
    </location>
</feature>
<proteinExistence type="predicted"/>
<evidence type="ECO:0000256" key="1">
    <source>
        <dbReference type="ARBA" id="ARBA00001957"/>
    </source>
</evidence>
<dbReference type="Pfam" id="PF00501">
    <property type="entry name" value="AMP-binding"/>
    <property type="match status" value="4"/>
</dbReference>
<evidence type="ECO:0000256" key="2">
    <source>
        <dbReference type="ARBA" id="ARBA00022450"/>
    </source>
</evidence>
<dbReference type="PROSITE" id="PS50075">
    <property type="entry name" value="CARRIER"/>
    <property type="match status" value="4"/>
</dbReference>
<gene>
    <name evidence="6" type="ORF">JY651_23100</name>
</gene>
<dbReference type="EMBL" id="CP071090">
    <property type="protein sequence ID" value="QSQ27619.1"/>
    <property type="molecule type" value="Genomic_DNA"/>
</dbReference>
<dbReference type="InterPro" id="IPR029058">
    <property type="entry name" value="AB_hydrolase_fold"/>
</dbReference>
<dbReference type="InterPro" id="IPR045851">
    <property type="entry name" value="AMP-bd_C_sf"/>
</dbReference>
<dbReference type="SUPFAM" id="SSF53474">
    <property type="entry name" value="alpha/beta-Hydrolases"/>
    <property type="match status" value="1"/>
</dbReference>
<dbReference type="Gene3D" id="3.30.559.10">
    <property type="entry name" value="Chloramphenicol acetyltransferase-like domain"/>
    <property type="match status" value="4"/>
</dbReference>
<dbReference type="Gene3D" id="2.30.38.10">
    <property type="entry name" value="Luciferase, Domain 3"/>
    <property type="match status" value="4"/>
</dbReference>
<dbReference type="PROSITE" id="PS00455">
    <property type="entry name" value="AMP_BINDING"/>
    <property type="match status" value="4"/>
</dbReference>
<dbReference type="Proteomes" id="UP000662747">
    <property type="component" value="Chromosome"/>
</dbReference>
<reference evidence="6 7" key="1">
    <citation type="submission" date="2021-02" db="EMBL/GenBank/DDBJ databases">
        <title>De Novo genome assembly of isolated myxobacteria.</title>
        <authorList>
            <person name="Stevens D.C."/>
        </authorList>
    </citation>
    <scope>NUCLEOTIDE SEQUENCE [LARGE SCALE GENOMIC DNA]</scope>
    <source>
        <strain evidence="7">SCPEA02</strain>
    </source>
</reference>
<dbReference type="InterPro" id="IPR010071">
    <property type="entry name" value="AA_adenyl_dom"/>
</dbReference>
<evidence type="ECO:0000256" key="3">
    <source>
        <dbReference type="ARBA" id="ARBA00022553"/>
    </source>
</evidence>
<dbReference type="SMART" id="SM00824">
    <property type="entry name" value="PKS_TE"/>
    <property type="match status" value="1"/>
</dbReference>
<evidence type="ECO:0000256" key="4">
    <source>
        <dbReference type="SAM" id="MobiDB-lite"/>
    </source>
</evidence>
<dbReference type="CDD" id="cd19531">
    <property type="entry name" value="LCL_NRPS-like"/>
    <property type="match status" value="4"/>
</dbReference>
<evidence type="ECO:0000313" key="6">
    <source>
        <dbReference type="EMBL" id="QSQ27619.1"/>
    </source>
</evidence>
<comment type="cofactor">
    <cofactor evidence="1">
        <name>pantetheine 4'-phosphate</name>
        <dbReference type="ChEBI" id="CHEBI:47942"/>
    </cofactor>
</comment>
<dbReference type="InterPro" id="IPR020806">
    <property type="entry name" value="PKS_PP-bd"/>
</dbReference>
<sequence>MAMTPEQKRARLAELLREKNRQPSLVPASFAQERMWIQEHLAPGSATLNVPVVIRLSGQLDEECLRRSLNELVRRHEPLRTTFVEQDGRPMQQLASALELPLAVVELQGLPAPEREPEAWRRLREEARRPFDLETGPMLHVVLYRLSRSEHLLLLTLHHIVTDGWSMGVLVREVAELYAAFVSGRPPALSPLPLQYARFASWQREWLQGESLEAQLSYWRQRLNPDAVLQLPTDRPRPATPSARGARHTVFLPSHLAESLKHLGARDGRTLFSVLLAAFNVLLHRYCGQDDLTVGTPIAGRTRAELEGLIGLFVNTLALRTDLSGDPSFSRLVGQVHETALGAFAHQDLPFEKLVEVLRPTRHLNVPPLFQVMFVLQNAPLPPVRLPGLDMHAQPVDTGGSRFDLTLIAAEETNGLRLTAEYSTDLFDDDTVARLLGHFHALLRSVVARPEARLSELSFMDDAERQQVLFAWNDTARDYDASCIHQQFEAQVARTPDATALSFGESHLSYRQLHQRVLRLSRRLQALGVRPDSPVGLCLRRSPDMVAAMLAILHAGGAYLPLDPDYPSERLVGMLQDSGASVLLTSRQLLGTLPTDGVQVLLLEDASDSDSAPLAGASLPEHLAYVIYTSGSTGRPKGVMVPHRTASNFFAAMDSLLSPSSPGTWLAVTSISFDISVLELLWTLTRGFHVVLHDERAASRQGSALSLPEVLRRHPVTHLQCTPAFLRSLVLAPESVASLGALRHLLVGGEALPGPLATQTRKALPSTTLTNMYGPTETTVWSSTHSVSSSDEDASTISIGAPIANTRLYVLDAHGQPSPVGTPGELFIAGDGVVRGYLGRPELTAERFLPDAFSGVPGGRMYRTGDLARWRHDGTLDFLGRTDFQVKVRGFRIELGEVEAVLSRHPSVRQAVASVHRDASGDGRLVAYVVPASASASGTSLDSSALAEGASLDSSALRDFLRAHLPEHMVPSVFMALESFPLTPNGKVDRKALPAPEASASSEYVAPRTTTEEKLAALWAEVLRLPRVGVHEHFFESGGHSLLAAQVLSRVRSTLGVELPLRALFEAPTLQGFAARIDSARESASVSRAPALVPVSRTEALPLSFAQQRLWFLDQLAPGSPAYNMPFALRLSGVLGIEALRQSLEALVHRHEALRTTFRDEADSSVQVISPPTSLSLDVIDLRSLPEEQREVEAQRLSEAEALRPFNLSTGPLLRTYLLVLDEHEHMLLLTVHHIVSDGWSMGVMVREVAELYEAFASGRPSPLSPLPLQYADFAAWQRQWLQGAELEEQLTWWRRKLDGAPQELELPTDRPRTHRTMPPAAHVPVVLSRKLSEAVEALCLREGLTPFMFLLAAFQLLLSRYSGQDDIVVGSPVAGRDLAELEGLVGFFLNTLVLRTRLGGNPTGRELLARVRDTAFGALAHQHIPFEQLQPMRDLRQAPLFQVMFILQNLPPAELSMPGLTFRPMATQGRVAKFDLTLDLARTANGFHGGLEYAADLFDASTAERMARHLFVLVEALVAAPERRLSALTLLTGDERRQVLVDWNATHAAFPETCLHSLFEAQARRAPDVVAAAFEGSCLTYAQLDQKANQLAHALRRRGVGPEQRVALSVERSLDVVVGLLGILKAGGAWVPVDPLLPRERLAFMLEDSGASALVTQSALLERFPETHHARALCLDSERDALARESTDAPATGVTPHHLAYLLYTSGSTGQPKGTAVEHRSVTNLVTHEAVAYGIGPGSRVLQFANLAFDLSVEEVFTTLCSGATLVLAPLEKLMPGAPLRKLLQEEALSVISLTPAALAATSADGLAGIRTVISGGEALPAEVVARWAPGRRVLNTYGPTEATVVATLTEVVADERVPSIGRPLANVRAYVLDTRGEPMPVGVKGELFIGGVGVARGYPGRPALTAERFMPDPFSGEPGARLYRTGDVVRWRADGSLEFVGRVDSQVKVRGFRIELGEVEAALAKLPTVREAVVMAREDGPGGKRLVGYVVAHEGAPTDSATLRSALKETLPEYMVPSSVVVLPALPLTPNGKVDRRALPAPDFDSEVREYVAPRTPTEERVAELWSQLLGVQRVGANDNFFDLGGHSLLATQAVSRIRQAIGVELPLRGLFESPTLEGVARLIDAALAGQGAPATARPKDIHAPPLPVTPLEEAAAREPAQPDPSSLQDDAARPLSAEEREQVLFAWNDTTRDYDDSCIHQQFEAQVARTPDATALSFGESHLSYRQLHQRVLRLSRRLQALGVRPDVPVGLCLRRSPDMVAAMLAILHAGGAYLPLDPDYPSERLVGMLQDSGASVLLTSRQLLGTLPTDGVQVLLLEDALDSDSAPLAGASLPEHLAYVIYTSGSTGRPKGVMVPHRTASNFFAAMDSLLSPSSPGTWLAVTSISFDISVLELLWTLTRGFHVVLHDERAASRLGSALSLPEVLRRYSVTHLQCTPAFLRSLVLAPESVSALGALRHLLVGGEALPGPLASQTRKALPATTLTNMYGPTETTVWSSTHSVSSSDEDASTISIGAPIANTRLYVLDAHGQPSPVGTPGELFIAGDGVVRGYLGRPELTAERFLPDAFSGVPGGRMYRTGDLARWRHDGTLDFLGRTDFQVKVRGFRIELGEVEAVLSRHPSVRQAVASVHRDASGDGRLVAYVVPASASASGTSLDSSASAGATSLDSSASAGGTSLDSSALRDFLRAHLPEHMVPSVFMALESFPLTPNGKVDRKALPVPAANASSEYVAPRTTTEEQLATLWARVLHVPRVGVMDRFFELGGHSLSAMQVLTHVRQHFRVDLPLADFFAAATLEDFARRIDALATEHPAQLRPPLRPRPEGVPTPLSFAQQRLWFFAKLDPDGAAYHLPAAVRLHGPLDVPALTRALRDVLQRHESLRTTFQEREHAPYQVIATAPESALPASWVDLSALPTEEREATLARFLEHIAWTPFELETGPLWRTLLVRLSAREHALLVTLHHAVSDGWSMGVLLQELAALYTAHATGRPALLEPLPVQPADHALWHRDWLRDEVLDTQLNWWRQHLQGAPRALELPTDRPRPDTQTFRGAAHAFELPSALSDALHALCRQEGVTPAMVMLAAFQALLSRYSGQDDISVGMPTAGRTHVELEGLIGFFVNTLVLRTRLDGDPSFRTLLARVRDVTLGAYAHQDVPFEKLVEALRPERAAGRTPLFQVMLAYQNAPMPQVMGPGLRMEAVPVDNRSAKFDLTLVISDREQRLRGQLEYSTDLFDAATATRMADHLRVLLEAALATPDRPLSTLSMLTPEERHLLFHAWREPSASSAGDASLHRLFQAQARLAPHAVAAEHEGQALTWSELYQRARQVHRSLLVRGLVELPEPPPLVPVPRTDALPLSFAQQRLWFLAQLTPGSSTYNIPTAVRLEGELHVEALHRALTELVRRHESLRTTFLERQGEPIQVIAPAMGMPLHMVDLSGMGETAPEEARRLLAREGAHGFDLATGPLLRTVLLKLAPATHVLVLTMHHIVSDGWSMGVLVREVAALYAAFSRGQPSPLPELPVQYADYSVWQRSWLHGDSLEQQLSWWRQHLEGAPHALELPTDFPRPAVRSSAGAILHFHLPAELSQSLQSLSQQHGATLFMGLLAATHALLARYCGQDDITLGSSIAGRRFAQLEGLIGCFINTLALRSRMHDNPSFSQLLARVRETTLGAYAHQDVPFEKLVEELQPERDLSRSPFFQVMLILQNAPRSTTPAHPEQLSVIPVEMEAVGSKFDLTFSFTHSPEGLAGTATYSTALFREDTVRRLVNHLRTLLHGVVARPEARLSELPLLDDSERHQLLREWNDARTDLPSESCVHSLIEAQAALHPARPAVACEGQVLTYAELEARANQLAWHLRSLGVGPERCVALCLERSVELVVALLATWKAGGAYVPLDPTQPATRLRALVEEVAAPVVVTTSRHAAAFVSAVDEDAGLLASQRTNAPTSRHAAAFAVVRMDEDAELLANQRTDAPASDVSADNVAYVLFTSGSTGRPKGVAVSHGQLAHYVRSATERLGLAHCASFALVSTFVADLGNTVLFPALCTGGLLHVLTQERASNPEGVAEYFQLHSVDCVKLVPSHLSALLTAAEPRHVLPRKKLVLGGESSTWALMEQVRALAPDCEVFNHYGPTETTVGVLAGPVETPAPGAAPASVPLGRPLAHSHVYVLDAWLQPVPVGVPGELYIAGPQVTRGYLHRPELTAERYLPDLYSPTPGARMYRSGDKVRWLADGRLEFIGRADFQVKVRGFRVEPGEIATVLREHSAVREALVVAREDVPGDKRLVAYLVPSSEPAAVDTLRTFLQERLPAYMVPSAFVILEAMPLTPNGKVDRKALPAPDTSKARADYVAPRTPLEEQLAAAFAEVLHLERVGVEDDFFALGGHSLLAVRLLALIRERTGRTLPLSALFQGSTVERLARLTPQAPEVRQRTPNLMRLNESSSQRRPLFIVHGGGGSLLSHSELARHLGDERPIHGIFANGLNGGELPPADMEVMARAYVEQVREVQPHGPYLLAGWSLGGVVAFEMARQLEALGERVGLLALIDSYAPSGEVQPAPEPMARVATYAWMVGLPLQDLPPLEPEHLSGLEGAELMQRVMEGLKNLPATEGLEPDHVSQLFAVHEQLTKAQRGYVPSSPFTGTAELLMASTPPDFPRAADMGWSPWVAGGVRVSEVPGDHVSLIQPPNVATLAEKLNALMRALEESEDS</sequence>
<dbReference type="Gene3D" id="3.40.50.980">
    <property type="match status" value="8"/>
</dbReference>
<dbReference type="InterPro" id="IPR000873">
    <property type="entry name" value="AMP-dep_synth/lig_dom"/>
</dbReference>
<dbReference type="CDD" id="cd05930">
    <property type="entry name" value="A_NRPS"/>
    <property type="match status" value="3"/>
</dbReference>
<dbReference type="Gene3D" id="3.40.50.12780">
    <property type="entry name" value="N-terminal domain of ligase-like"/>
    <property type="match status" value="1"/>
</dbReference>
<dbReference type="InterPro" id="IPR001242">
    <property type="entry name" value="Condensation_dom"/>
</dbReference>
<dbReference type="Pfam" id="PF13193">
    <property type="entry name" value="AMP-binding_C"/>
    <property type="match status" value="4"/>
</dbReference>
<dbReference type="SUPFAM" id="SSF52777">
    <property type="entry name" value="CoA-dependent acyltransferases"/>
    <property type="match status" value="8"/>
</dbReference>
<dbReference type="SUPFAM" id="SSF56801">
    <property type="entry name" value="Acetyl-CoA synthetase-like"/>
    <property type="match status" value="5"/>
</dbReference>
<keyword evidence="3" id="KW-0597">Phosphoprotein</keyword>
<evidence type="ECO:0000259" key="5">
    <source>
        <dbReference type="PROSITE" id="PS50075"/>
    </source>
</evidence>
<dbReference type="CDD" id="cd17652">
    <property type="entry name" value="A_NRPS_CmdD_like"/>
    <property type="match status" value="1"/>
</dbReference>
<dbReference type="SUPFAM" id="SSF47336">
    <property type="entry name" value="ACP-like"/>
    <property type="match status" value="4"/>
</dbReference>
<feature type="domain" description="Carrier" evidence="5">
    <location>
        <begin position="4347"/>
        <end position="4422"/>
    </location>
</feature>
<dbReference type="NCBIfam" id="NF003417">
    <property type="entry name" value="PRK04813.1"/>
    <property type="match status" value="4"/>
</dbReference>
<keyword evidence="7" id="KW-1185">Reference proteome</keyword>
<dbReference type="Pfam" id="PF00550">
    <property type="entry name" value="PP-binding"/>
    <property type="match status" value="4"/>
</dbReference>
<dbReference type="InterPro" id="IPR009081">
    <property type="entry name" value="PP-bd_ACP"/>
</dbReference>
<name>A0ABX7PAT8_9BACT</name>
<dbReference type="InterPro" id="IPR025110">
    <property type="entry name" value="AMP-bd_C"/>
</dbReference>